<name>A0ABU7U8E6_LELAM</name>
<keyword evidence="3" id="KW-0281">Fimbrium</keyword>
<dbReference type="InterPro" id="IPR050263">
    <property type="entry name" value="Bact_Fimbrial_Adh_Pro"/>
</dbReference>
<dbReference type="PANTHER" id="PTHR33420">
    <property type="entry name" value="FIMBRIAL SUBUNIT ELFA-RELATED"/>
    <property type="match status" value="1"/>
</dbReference>
<comment type="subcellular location">
    <subcellularLocation>
        <location evidence="1">Fimbrium</location>
    </subcellularLocation>
</comment>
<feature type="chain" id="PRO_5046237550" evidence="4">
    <location>
        <begin position="24"/>
        <end position="191"/>
    </location>
</feature>
<protein>
    <submittedName>
        <fullName evidence="6">Fimbrial protein</fullName>
    </submittedName>
</protein>
<dbReference type="InterPro" id="IPR000259">
    <property type="entry name" value="Adhesion_dom_fimbrial"/>
</dbReference>
<feature type="signal peptide" evidence="4">
    <location>
        <begin position="1"/>
        <end position="23"/>
    </location>
</feature>
<evidence type="ECO:0000259" key="5">
    <source>
        <dbReference type="Pfam" id="PF00419"/>
    </source>
</evidence>
<dbReference type="Gene3D" id="2.60.40.1090">
    <property type="entry name" value="Fimbrial-type adhesion domain"/>
    <property type="match status" value="1"/>
</dbReference>
<reference evidence="6 7" key="1">
    <citation type="submission" date="2023-10" db="EMBL/GenBank/DDBJ databases">
        <title>Wastewater isolates of ESBL- and carbapenemase-producing Gram-negative bacteria from New Zealand.</title>
        <authorList>
            <person name="Straub C."/>
            <person name="Weaver L."/>
            <person name="Cornelius A."/>
            <person name="Mcgill E."/>
            <person name="Dyet K."/>
            <person name="White L."/>
            <person name="Pattis I."/>
        </authorList>
    </citation>
    <scope>NUCLEOTIDE SEQUENCE [LARGE SCALE GENOMIC DNA]</scope>
    <source>
        <strain evidence="6 7">ESBL35</strain>
    </source>
</reference>
<organism evidence="6 7">
    <name type="scientific">Lelliottia amnigena</name>
    <name type="common">Enterobacter amnigenus</name>
    <dbReference type="NCBI Taxonomy" id="61646"/>
    <lineage>
        <taxon>Bacteria</taxon>
        <taxon>Pseudomonadati</taxon>
        <taxon>Pseudomonadota</taxon>
        <taxon>Gammaproteobacteria</taxon>
        <taxon>Enterobacterales</taxon>
        <taxon>Enterobacteriaceae</taxon>
        <taxon>Lelliottia</taxon>
    </lineage>
</organism>
<dbReference type="Pfam" id="PF00419">
    <property type="entry name" value="Fimbrial"/>
    <property type="match status" value="1"/>
</dbReference>
<evidence type="ECO:0000313" key="7">
    <source>
        <dbReference type="Proteomes" id="UP001335910"/>
    </source>
</evidence>
<sequence>MKKLALLLVLSGIMLAGPTSAMAEDHSHGMTIFGRLEPTKSGCTVLMSKYVLNLNHDDTSLPNQGTQANTSSADDHIYIQLGGENCDADQGYSKIGLKFLGTTDDAQKISLGNISTASDAAKGIGVQLSDMFGQFIIPNLTVAHFFGSNHDAQPTNQPASFPLFFTLVHLRDQATTPGKVQTNMTVQIERL</sequence>
<dbReference type="Proteomes" id="UP001335910">
    <property type="component" value="Unassembled WGS sequence"/>
</dbReference>
<comment type="similarity">
    <text evidence="2">Belongs to the fimbrial protein family.</text>
</comment>
<evidence type="ECO:0000256" key="4">
    <source>
        <dbReference type="SAM" id="SignalP"/>
    </source>
</evidence>
<dbReference type="InterPro" id="IPR036937">
    <property type="entry name" value="Adhesion_dom_fimbrial_sf"/>
</dbReference>
<keyword evidence="7" id="KW-1185">Reference proteome</keyword>
<feature type="domain" description="Fimbrial-type adhesion" evidence="5">
    <location>
        <begin position="62"/>
        <end position="188"/>
    </location>
</feature>
<evidence type="ECO:0000256" key="3">
    <source>
        <dbReference type="ARBA" id="ARBA00023263"/>
    </source>
</evidence>
<proteinExistence type="inferred from homology"/>
<dbReference type="SUPFAM" id="SSF49401">
    <property type="entry name" value="Bacterial adhesins"/>
    <property type="match status" value="1"/>
</dbReference>
<dbReference type="RefSeq" id="WP_331388670.1">
    <property type="nucleotide sequence ID" value="NZ_JAZKLB010000001.1"/>
</dbReference>
<evidence type="ECO:0000256" key="1">
    <source>
        <dbReference type="ARBA" id="ARBA00004561"/>
    </source>
</evidence>
<dbReference type="PANTHER" id="PTHR33420:SF14">
    <property type="entry name" value="TYPE 1 FIMBRIN D-MANNOSE SPECIFIC ADHESIN"/>
    <property type="match status" value="1"/>
</dbReference>
<dbReference type="InterPro" id="IPR008966">
    <property type="entry name" value="Adhesion_dom_sf"/>
</dbReference>
<accession>A0ABU7U8E6</accession>
<dbReference type="EMBL" id="JAZKLI010000001">
    <property type="protein sequence ID" value="MEE9682561.1"/>
    <property type="molecule type" value="Genomic_DNA"/>
</dbReference>
<keyword evidence="4" id="KW-0732">Signal</keyword>
<evidence type="ECO:0000256" key="2">
    <source>
        <dbReference type="ARBA" id="ARBA00006671"/>
    </source>
</evidence>
<evidence type="ECO:0000313" key="6">
    <source>
        <dbReference type="EMBL" id="MEE9682561.1"/>
    </source>
</evidence>
<comment type="caution">
    <text evidence="6">The sequence shown here is derived from an EMBL/GenBank/DDBJ whole genome shotgun (WGS) entry which is preliminary data.</text>
</comment>
<gene>
    <name evidence="6" type="ORF">V4839_03470</name>
</gene>